<sequence>PEADESDNSVSMFFYWGEPTQTTPMPEPVAPTNRPNIVSYVPTGWSGPLIITSYPGRTGALGPIYRDSEAFVSWAIKNITPVRMDSPITIELVIGDTLLRSWNYEHLEAGELVVVLDEPITFIPNPGVYDVQLRIQMESTEGPNNMSKVLTRRNAGWLSGTTPTSETPALESSAIASRINAIESMRSSQEAPVYSDDQLTGILSVVQAVYQTLHKRNLYDEPVSISILTDEEFGQWVNTECSNVGQTLAQA</sequence>
<reference evidence="1" key="1">
    <citation type="submission" date="2018-05" db="EMBL/GenBank/DDBJ databases">
        <authorList>
            <person name="Lanie J.A."/>
            <person name="Ng W.-L."/>
            <person name="Kazmierczak K.M."/>
            <person name="Andrzejewski T.M."/>
            <person name="Davidsen T.M."/>
            <person name="Wayne K.J."/>
            <person name="Tettelin H."/>
            <person name="Glass J.I."/>
            <person name="Rusch D."/>
            <person name="Podicherti R."/>
            <person name="Tsui H.-C.T."/>
            <person name="Winkler M.E."/>
        </authorList>
    </citation>
    <scope>NUCLEOTIDE SEQUENCE</scope>
</reference>
<feature type="non-terminal residue" evidence="1">
    <location>
        <position position="251"/>
    </location>
</feature>
<proteinExistence type="predicted"/>
<organism evidence="1">
    <name type="scientific">marine metagenome</name>
    <dbReference type="NCBI Taxonomy" id="408172"/>
    <lineage>
        <taxon>unclassified sequences</taxon>
        <taxon>metagenomes</taxon>
        <taxon>ecological metagenomes</taxon>
    </lineage>
</organism>
<dbReference type="AlphaFoldDB" id="A0A383AIS3"/>
<name>A0A383AIS3_9ZZZZ</name>
<accession>A0A383AIS3</accession>
<evidence type="ECO:0000313" key="1">
    <source>
        <dbReference type="EMBL" id="SVE07450.1"/>
    </source>
</evidence>
<dbReference type="EMBL" id="UINC01192345">
    <property type="protein sequence ID" value="SVE07450.1"/>
    <property type="molecule type" value="Genomic_DNA"/>
</dbReference>
<feature type="non-terminal residue" evidence="1">
    <location>
        <position position="1"/>
    </location>
</feature>
<gene>
    <name evidence="1" type="ORF">METZ01_LOCUS460304</name>
</gene>
<protein>
    <submittedName>
        <fullName evidence="1">Uncharacterized protein</fullName>
    </submittedName>
</protein>